<organism evidence="2">
    <name type="scientific">Schistocephalus solidus</name>
    <name type="common">Tapeworm</name>
    <dbReference type="NCBI Taxonomy" id="70667"/>
    <lineage>
        <taxon>Eukaryota</taxon>
        <taxon>Metazoa</taxon>
        <taxon>Spiralia</taxon>
        <taxon>Lophotrochozoa</taxon>
        <taxon>Platyhelminthes</taxon>
        <taxon>Cestoda</taxon>
        <taxon>Eucestoda</taxon>
        <taxon>Diphyllobothriidea</taxon>
        <taxon>Diphyllobothriidae</taxon>
        <taxon>Schistocephalus</taxon>
    </lineage>
</organism>
<evidence type="ECO:0000313" key="2">
    <source>
        <dbReference type="EMBL" id="JAP57262.1"/>
    </source>
</evidence>
<accession>A0A0X3Q944</accession>
<protein>
    <submittedName>
        <fullName evidence="2">Uncharacterized protein</fullName>
    </submittedName>
</protein>
<feature type="region of interest" description="Disordered" evidence="1">
    <location>
        <begin position="183"/>
        <end position="202"/>
    </location>
</feature>
<name>A0A0X3Q944_SCHSO</name>
<evidence type="ECO:0000256" key="1">
    <source>
        <dbReference type="SAM" id="MobiDB-lite"/>
    </source>
</evidence>
<feature type="compositionally biased region" description="Low complexity" evidence="1">
    <location>
        <begin position="183"/>
        <end position="194"/>
    </location>
</feature>
<dbReference type="EMBL" id="GEEE01006160">
    <property type="protein sequence ID" value="JAP57065.1"/>
    <property type="molecule type" value="Transcribed_RNA"/>
</dbReference>
<dbReference type="EMBL" id="GEEE01005963">
    <property type="protein sequence ID" value="JAP57262.1"/>
    <property type="molecule type" value="Transcribed_RNA"/>
</dbReference>
<sequence>MRPFRRRNKLKSIPPWIRGLPNPELQAELAYVMPFLHMCCRLAVVESSVVVPPDNPKALIIKEQENIRLTDGDVWVRAVIKDEYSASFLVCRNKIRKRSQCFWLVTLNEYALQWTARTSEFIILINDLSVIKEAHCLEEFTERLPNVMLRQGIADHGQRNSSPPSPPSTSCRESACRSCSCSSSGSCDSSATASPKPSPVRLPEVEAVPLPGVFAFGRNAEPSTSLSNSEAVPAAARIAPNEEDAGPSCDRPSTAQEEEQPAEVWVPGVDLDEPSPSPSEILSDVEFQDARSIPTASFHSPLVDGVATASPTSLRTCQGPSQYPTPYSPAALSATEMKEFEEKAAVTIVRQDDEDLSTIVDVDEVSDTNCQNGSAEDVSIVSVIDPREHVVSASSTSLSLHTDFSNKENIPLPPPSPLSPDKNAILSGDPQRCYVPASPPRPSSTDAVDSRNSSTAAGVLNSILWPFNRKLRNSSPFGDIYSPLNALRIMRSRSLRAARLAQYNLVHPVATAAETADRCKRRVHSQKANQLNAETSNQRKATDKQSACQPSNLPWYMKVTPNPVPTHSRSIVIETIVIDDDD</sequence>
<reference evidence="2" key="1">
    <citation type="submission" date="2016-01" db="EMBL/GenBank/DDBJ databases">
        <title>Reference transcriptome for the parasite Schistocephalus solidus: insights into the molecular evolution of parasitism.</title>
        <authorList>
            <person name="Hebert F.O."/>
            <person name="Grambauer S."/>
            <person name="Barber I."/>
            <person name="Landry C.R."/>
            <person name="Aubin-Horth N."/>
        </authorList>
    </citation>
    <scope>NUCLEOTIDE SEQUENCE</scope>
</reference>
<dbReference type="AlphaFoldDB" id="A0A0X3Q944"/>
<feature type="region of interest" description="Disordered" evidence="1">
    <location>
        <begin position="239"/>
        <end position="278"/>
    </location>
</feature>
<proteinExistence type="predicted"/>
<feature type="region of interest" description="Disordered" evidence="1">
    <location>
        <begin position="527"/>
        <end position="547"/>
    </location>
</feature>
<feature type="compositionally biased region" description="Polar residues" evidence="1">
    <location>
        <begin position="443"/>
        <end position="452"/>
    </location>
</feature>
<feature type="region of interest" description="Disordered" evidence="1">
    <location>
        <begin position="405"/>
        <end position="452"/>
    </location>
</feature>
<gene>
    <name evidence="2" type="ORF">TR139951</name>
</gene>